<comment type="subcellular location">
    <subcellularLocation>
        <location evidence="1">Peroxisome</location>
    </subcellularLocation>
</comment>
<dbReference type="GO" id="GO:0005777">
    <property type="term" value="C:peroxisome"/>
    <property type="evidence" value="ECO:0007669"/>
    <property type="project" value="UniProtKB-SubCell"/>
</dbReference>
<dbReference type="SUPFAM" id="SSF53474">
    <property type="entry name" value="alpha/beta-Hydrolases"/>
    <property type="match status" value="1"/>
</dbReference>
<evidence type="ECO:0000256" key="2">
    <source>
        <dbReference type="ARBA" id="ARBA00005668"/>
    </source>
</evidence>
<accession>A0A9P4WEM2</accession>
<feature type="domain" description="AB hydrolase-1" evidence="5">
    <location>
        <begin position="30"/>
        <end position="270"/>
    </location>
</feature>
<dbReference type="InterPro" id="IPR050266">
    <property type="entry name" value="AB_hydrolase_sf"/>
</dbReference>
<dbReference type="Proteomes" id="UP000801428">
    <property type="component" value="Unassembled WGS sequence"/>
</dbReference>
<dbReference type="PANTHER" id="PTHR43798">
    <property type="entry name" value="MONOACYLGLYCEROL LIPASE"/>
    <property type="match status" value="1"/>
</dbReference>
<dbReference type="PANTHER" id="PTHR43798:SF33">
    <property type="entry name" value="HYDROLASE, PUTATIVE (AFU_ORTHOLOGUE AFUA_2G14860)-RELATED"/>
    <property type="match status" value="1"/>
</dbReference>
<evidence type="ECO:0000313" key="6">
    <source>
        <dbReference type="EMBL" id="KAF3008996.1"/>
    </source>
</evidence>
<dbReference type="Pfam" id="PF00561">
    <property type="entry name" value="Abhydrolase_1"/>
    <property type="match status" value="1"/>
</dbReference>
<dbReference type="OrthoDB" id="2498029at2759"/>
<comment type="similarity">
    <text evidence="2">Belongs to the AB hydrolase superfamily. AKT2 hydrolase family.</text>
</comment>
<protein>
    <recommendedName>
        <fullName evidence="5">AB hydrolase-1 domain-containing protein</fullName>
    </recommendedName>
</protein>
<reference evidence="6" key="1">
    <citation type="submission" date="2019-04" db="EMBL/GenBank/DDBJ databases">
        <title>Sequencing of skin fungus with MAO and IRED activity.</title>
        <authorList>
            <person name="Marsaioli A.J."/>
            <person name="Bonatto J.M.C."/>
            <person name="Reis Junior O."/>
        </authorList>
    </citation>
    <scope>NUCLEOTIDE SEQUENCE</scope>
    <source>
        <strain evidence="6">30M1</strain>
    </source>
</reference>
<evidence type="ECO:0000256" key="1">
    <source>
        <dbReference type="ARBA" id="ARBA00004275"/>
    </source>
</evidence>
<sequence>MYLESDNSHFYTTAVGTKLHYIQLGNAEGPLVICLHGLGGSADAFVPLLPYIPRIYNIVLLDFQGFGKSPLNTSSNTISIGYYVADLDDLIKALQRPSNATQSREIVIVGQSLGAIIALQYAAQHPVEVKGLALIGVGRSAAHIPAVRQRMLDLASSVRAEGIVYAANVAAKSNFYDDVNERTADPKARDAVREAVLRADAEAYARVCEALVDPEHRDPLYGLIKSPAVFIAGDKDMISPLERSKELSALMGGRSWVEMTKSGHQPILEDLAGVKKAIESLLYCVSEG</sequence>
<gene>
    <name evidence="6" type="ORF">E8E13_011560</name>
</gene>
<dbReference type="InterPro" id="IPR029058">
    <property type="entry name" value="AB_hydrolase_fold"/>
</dbReference>
<name>A0A9P4WEM2_CURKU</name>
<evidence type="ECO:0000256" key="4">
    <source>
        <dbReference type="ARBA" id="ARBA00023140"/>
    </source>
</evidence>
<comment type="caution">
    <text evidence="6">The sequence shown here is derived from an EMBL/GenBank/DDBJ whole genome shotgun (WGS) entry which is preliminary data.</text>
</comment>
<organism evidence="6 7">
    <name type="scientific">Curvularia kusanoi</name>
    <name type="common">Cochliobolus kusanoi</name>
    <dbReference type="NCBI Taxonomy" id="90978"/>
    <lineage>
        <taxon>Eukaryota</taxon>
        <taxon>Fungi</taxon>
        <taxon>Dikarya</taxon>
        <taxon>Ascomycota</taxon>
        <taxon>Pezizomycotina</taxon>
        <taxon>Dothideomycetes</taxon>
        <taxon>Pleosporomycetidae</taxon>
        <taxon>Pleosporales</taxon>
        <taxon>Pleosporineae</taxon>
        <taxon>Pleosporaceae</taxon>
        <taxon>Curvularia</taxon>
    </lineage>
</organism>
<keyword evidence="7" id="KW-1185">Reference proteome</keyword>
<keyword evidence="4" id="KW-0576">Peroxisome</keyword>
<proteinExistence type="inferred from homology"/>
<dbReference type="GO" id="GO:0016020">
    <property type="term" value="C:membrane"/>
    <property type="evidence" value="ECO:0007669"/>
    <property type="project" value="TreeGrafter"/>
</dbReference>
<dbReference type="EMBL" id="SWKU01000003">
    <property type="protein sequence ID" value="KAF3008996.1"/>
    <property type="molecule type" value="Genomic_DNA"/>
</dbReference>
<keyword evidence="3" id="KW-0843">Virulence</keyword>
<dbReference type="Gene3D" id="3.40.50.1820">
    <property type="entry name" value="alpha/beta hydrolase"/>
    <property type="match status" value="1"/>
</dbReference>
<dbReference type="PRINTS" id="PR00111">
    <property type="entry name" value="ABHYDROLASE"/>
</dbReference>
<dbReference type="InterPro" id="IPR000073">
    <property type="entry name" value="AB_hydrolase_1"/>
</dbReference>
<evidence type="ECO:0000313" key="7">
    <source>
        <dbReference type="Proteomes" id="UP000801428"/>
    </source>
</evidence>
<evidence type="ECO:0000256" key="3">
    <source>
        <dbReference type="ARBA" id="ARBA00023026"/>
    </source>
</evidence>
<evidence type="ECO:0000259" key="5">
    <source>
        <dbReference type="Pfam" id="PF00561"/>
    </source>
</evidence>
<dbReference type="AlphaFoldDB" id="A0A9P4WEM2"/>